<dbReference type="InterPro" id="IPR050270">
    <property type="entry name" value="DegV_domain_contain"/>
</dbReference>
<sequence>MRDFIIVTDSASDLTDAFAKQHDLEVLPLKFVIDGVEYPDYLDHRSMDPKDFYDRVRKGMMPSTAQVNAQEYIEVCEKLIKAQKDILILTFSSALSGTHNSARIAVEQLRESYPTSKILLVDTLAASLGEGLLVATAAKMRKQGYTIEQVYEEIEKIKLNLAHWFTVSDINHLKRGGRISSTAAVVANLLNINPILHVSDEGKLIARTKVIGRKKALHALFAKMKETYNPTISKTVFISHGDDIDAANHLRDLILSELDCEVEMINFIGPVIGAHSGPNTIALFFFANNR</sequence>
<gene>
    <name evidence="3" type="ORF">N7603_04870</name>
</gene>
<dbReference type="PANTHER" id="PTHR33434:SF3">
    <property type="entry name" value="DEGV DOMAIN-CONTAINING PROTEIN YITS"/>
    <property type="match status" value="1"/>
</dbReference>
<keyword evidence="4" id="KW-1185">Reference proteome</keyword>
<dbReference type="Gene3D" id="3.30.1180.10">
    <property type="match status" value="1"/>
</dbReference>
<dbReference type="Gene3D" id="3.40.50.10170">
    <property type="match status" value="1"/>
</dbReference>
<accession>A0ABT2PVK0</accession>
<evidence type="ECO:0000313" key="4">
    <source>
        <dbReference type="Proteomes" id="UP001209076"/>
    </source>
</evidence>
<dbReference type="InterPro" id="IPR003797">
    <property type="entry name" value="DegV"/>
</dbReference>
<evidence type="ECO:0000256" key="2">
    <source>
        <dbReference type="ARBA" id="ARBA00023121"/>
    </source>
</evidence>
<comment type="caution">
    <text evidence="3">The sequence shown here is derived from an EMBL/GenBank/DDBJ whole genome shotgun (WGS) entry which is preliminary data.</text>
</comment>
<evidence type="ECO:0000313" key="3">
    <source>
        <dbReference type="EMBL" id="MCU0104984.1"/>
    </source>
</evidence>
<comment type="function">
    <text evidence="1">May bind long-chain fatty acids, such as palmitate, and may play a role in lipid transport or fatty acid metabolism.</text>
</comment>
<dbReference type="EMBL" id="JAOEGN010000007">
    <property type="protein sequence ID" value="MCU0104984.1"/>
    <property type="molecule type" value="Genomic_DNA"/>
</dbReference>
<name>A0ABT2PVK0_9MOLU</name>
<protein>
    <submittedName>
        <fullName evidence="3">DegV family protein</fullName>
    </submittedName>
</protein>
<proteinExistence type="predicted"/>
<keyword evidence="2" id="KW-0446">Lipid-binding</keyword>
<dbReference type="NCBIfam" id="TIGR00762">
    <property type="entry name" value="DegV"/>
    <property type="match status" value="1"/>
</dbReference>
<dbReference type="InterPro" id="IPR043168">
    <property type="entry name" value="DegV_C"/>
</dbReference>
<dbReference type="Pfam" id="PF02645">
    <property type="entry name" value="DegV"/>
    <property type="match status" value="1"/>
</dbReference>
<dbReference type="PANTHER" id="PTHR33434">
    <property type="entry name" value="DEGV DOMAIN-CONTAINING PROTEIN DR_1986-RELATED"/>
    <property type="match status" value="1"/>
</dbReference>
<dbReference type="SUPFAM" id="SSF82549">
    <property type="entry name" value="DAK1/DegV-like"/>
    <property type="match status" value="1"/>
</dbReference>
<reference evidence="4" key="1">
    <citation type="submission" date="2023-07" db="EMBL/GenBank/DDBJ databases">
        <title>Novel Mycoplasma species identified in domestic and wild animals.</title>
        <authorList>
            <person name="Volokhov D.V."/>
            <person name="Furtak V.A."/>
            <person name="Zagorodnyaya T.A."/>
        </authorList>
    </citation>
    <scope>NUCLEOTIDE SEQUENCE [LARGE SCALE GENOMIC DNA]</scope>
    <source>
        <strain evidence="4">92-19</strain>
    </source>
</reference>
<dbReference type="Proteomes" id="UP001209076">
    <property type="component" value="Unassembled WGS sequence"/>
</dbReference>
<dbReference type="PROSITE" id="PS51482">
    <property type="entry name" value="DEGV"/>
    <property type="match status" value="1"/>
</dbReference>
<dbReference type="RefSeq" id="WP_262096245.1">
    <property type="nucleotide sequence ID" value="NZ_JAOEGN010000007.1"/>
</dbReference>
<evidence type="ECO:0000256" key="1">
    <source>
        <dbReference type="ARBA" id="ARBA00003238"/>
    </source>
</evidence>
<organism evidence="3 4">
    <name type="scientific">Paracholeplasma vituli</name>
    <dbReference type="NCBI Taxonomy" id="69473"/>
    <lineage>
        <taxon>Bacteria</taxon>
        <taxon>Bacillati</taxon>
        <taxon>Mycoplasmatota</taxon>
        <taxon>Mollicutes</taxon>
        <taxon>Acholeplasmatales</taxon>
        <taxon>Acholeplasmataceae</taxon>
        <taxon>Paracholeplasma</taxon>
    </lineage>
</organism>